<keyword evidence="7" id="KW-1133">Transmembrane helix</keyword>
<feature type="transmembrane region" description="Helical" evidence="7">
    <location>
        <begin position="450"/>
        <end position="469"/>
    </location>
</feature>
<comment type="caution">
    <text evidence="9">The sequence shown here is derived from an EMBL/GenBank/DDBJ whole genome shotgun (WGS) entry which is preliminary data.</text>
</comment>
<evidence type="ECO:0000313" key="10">
    <source>
        <dbReference type="Proteomes" id="UP000287352"/>
    </source>
</evidence>
<dbReference type="PANTHER" id="PTHR43289">
    <property type="entry name" value="MITOGEN-ACTIVATED PROTEIN KINASE KINASE KINASE 20-RELATED"/>
    <property type="match status" value="1"/>
</dbReference>
<evidence type="ECO:0000256" key="4">
    <source>
        <dbReference type="ARBA" id="ARBA00022840"/>
    </source>
</evidence>
<dbReference type="Gene3D" id="3.30.200.20">
    <property type="entry name" value="Phosphorylase Kinase, domain 1"/>
    <property type="match status" value="1"/>
</dbReference>
<evidence type="ECO:0000256" key="1">
    <source>
        <dbReference type="ARBA" id="ARBA00022679"/>
    </source>
</evidence>
<evidence type="ECO:0000259" key="8">
    <source>
        <dbReference type="PROSITE" id="PS50011"/>
    </source>
</evidence>
<keyword evidence="10" id="KW-1185">Reference proteome</keyword>
<feature type="transmembrane region" description="Helical" evidence="7">
    <location>
        <begin position="394"/>
        <end position="419"/>
    </location>
</feature>
<dbReference type="SUPFAM" id="SSF56112">
    <property type="entry name" value="Protein kinase-like (PK-like)"/>
    <property type="match status" value="1"/>
</dbReference>
<evidence type="ECO:0000313" key="9">
    <source>
        <dbReference type="EMBL" id="GCE10656.1"/>
    </source>
</evidence>
<dbReference type="Proteomes" id="UP000287352">
    <property type="component" value="Unassembled WGS sequence"/>
</dbReference>
<feature type="transmembrane region" description="Helical" evidence="7">
    <location>
        <begin position="426"/>
        <end position="444"/>
    </location>
</feature>
<protein>
    <recommendedName>
        <fullName evidence="8">Protein kinase domain-containing protein</fullName>
    </recommendedName>
</protein>
<dbReference type="GO" id="GO:0005524">
    <property type="term" value="F:ATP binding"/>
    <property type="evidence" value="ECO:0007669"/>
    <property type="project" value="UniProtKB-UniRule"/>
</dbReference>
<accession>A0A401ZV37</accession>
<dbReference type="PANTHER" id="PTHR43289:SF34">
    <property type="entry name" value="SERINE_THREONINE-PROTEIN KINASE YBDM-RELATED"/>
    <property type="match status" value="1"/>
</dbReference>
<feature type="compositionally biased region" description="Low complexity" evidence="6">
    <location>
        <begin position="276"/>
        <end position="295"/>
    </location>
</feature>
<feature type="binding site" evidence="5">
    <location>
        <position position="35"/>
    </location>
    <ligand>
        <name>ATP</name>
        <dbReference type="ChEBI" id="CHEBI:30616"/>
    </ligand>
</feature>
<sequence>MKQRYRILRTIGKGGMGAVYEAEDLQLGNRLVAVKEMSEQNLSPQELARAADNFKQEAHLLAKLQHPNLPSIHDYFTESGRWYLVMNFIPGQTLSDYLAKKGGKLPLVEALRIGITLCTVLEYLHEQRPPIIFRDLKPSNIIRSPQGEIYLIDFGIARHFKPGQAQDTMAFGSAGYAAPEQYGRSQTTPRSDIYSLGAILYQLLSGWNPADSPFRFSPLASHRVRVPADLEALLLRMVEVDDQKRPASMLIVRQELQRILRESSQNSTTPIRLTGPSPASPASPTRPATARSTRSQAQAMRQPAAHLLHVPDVRRSARRVRSRFAGWRHRNAPHQPVRIMQGVQRARAVVLKPQTSFWNFTPRQIFATLVAALLCATITVWLDRTHFPTWYTLYVGIVPFRISIFLLLDMVTLSIALFCGAKWGPWSGLLSGGVGTLLGDYVVYSGQSFGWPWDLRVALAGLLVGLFLLRARPQRALFNSAILFAILLSTAFASYTDMWLQRQTSLVATTIFIIYSTISVISCLILLSLPFYSYKKSRKNP</sequence>
<feature type="domain" description="Protein kinase" evidence="8">
    <location>
        <begin position="5"/>
        <end position="260"/>
    </location>
</feature>
<dbReference type="PROSITE" id="PS00107">
    <property type="entry name" value="PROTEIN_KINASE_ATP"/>
    <property type="match status" value="1"/>
</dbReference>
<dbReference type="InterPro" id="IPR011009">
    <property type="entry name" value="Kinase-like_dom_sf"/>
</dbReference>
<evidence type="ECO:0000256" key="2">
    <source>
        <dbReference type="ARBA" id="ARBA00022741"/>
    </source>
</evidence>
<dbReference type="AlphaFoldDB" id="A0A401ZV37"/>
<feature type="transmembrane region" description="Helical" evidence="7">
    <location>
        <begin position="476"/>
        <end position="495"/>
    </location>
</feature>
<keyword evidence="2 5" id="KW-0547">Nucleotide-binding</keyword>
<keyword evidence="3" id="KW-0418">Kinase</keyword>
<keyword evidence="1" id="KW-0808">Transferase</keyword>
<evidence type="ECO:0000256" key="5">
    <source>
        <dbReference type="PROSITE-ProRule" id="PRU10141"/>
    </source>
</evidence>
<dbReference type="PROSITE" id="PS50011">
    <property type="entry name" value="PROTEIN_KINASE_DOM"/>
    <property type="match status" value="1"/>
</dbReference>
<dbReference type="InterPro" id="IPR017441">
    <property type="entry name" value="Protein_kinase_ATP_BS"/>
</dbReference>
<dbReference type="Gene3D" id="1.10.1760.20">
    <property type="match status" value="1"/>
</dbReference>
<evidence type="ECO:0000256" key="3">
    <source>
        <dbReference type="ARBA" id="ARBA00022777"/>
    </source>
</evidence>
<proteinExistence type="predicted"/>
<evidence type="ECO:0000256" key="7">
    <source>
        <dbReference type="SAM" id="Phobius"/>
    </source>
</evidence>
<reference evidence="10" key="1">
    <citation type="submission" date="2018-12" db="EMBL/GenBank/DDBJ databases">
        <title>Tengunoibacter tsumagoiensis gen. nov., sp. nov., Dictyobacter kobayashii sp. nov., D. alpinus sp. nov., and D. joshuensis sp. nov. and description of Dictyobacteraceae fam. nov. within the order Ktedonobacterales isolated from Tengu-no-mugimeshi.</title>
        <authorList>
            <person name="Wang C.M."/>
            <person name="Zheng Y."/>
            <person name="Sakai Y."/>
            <person name="Toyoda A."/>
            <person name="Minakuchi Y."/>
            <person name="Abe K."/>
            <person name="Yokota A."/>
            <person name="Yabe S."/>
        </authorList>
    </citation>
    <scope>NUCLEOTIDE SEQUENCE [LARGE SCALE GENOMIC DNA]</scope>
    <source>
        <strain evidence="10">Uno3</strain>
    </source>
</reference>
<gene>
    <name evidence="9" type="ORF">KTT_05150</name>
</gene>
<name>A0A401ZV37_9CHLR</name>
<keyword evidence="7" id="KW-0812">Transmembrane</keyword>
<organism evidence="9 10">
    <name type="scientific">Tengunoibacter tsumagoiensis</name>
    <dbReference type="NCBI Taxonomy" id="2014871"/>
    <lineage>
        <taxon>Bacteria</taxon>
        <taxon>Bacillati</taxon>
        <taxon>Chloroflexota</taxon>
        <taxon>Ktedonobacteria</taxon>
        <taxon>Ktedonobacterales</taxon>
        <taxon>Dictyobacteraceae</taxon>
        <taxon>Tengunoibacter</taxon>
    </lineage>
</organism>
<dbReference type="EMBL" id="BIFR01000001">
    <property type="protein sequence ID" value="GCE10656.1"/>
    <property type="molecule type" value="Genomic_DNA"/>
</dbReference>
<dbReference type="Pfam" id="PF00069">
    <property type="entry name" value="Pkinase"/>
    <property type="match status" value="1"/>
</dbReference>
<dbReference type="CDD" id="cd14014">
    <property type="entry name" value="STKc_PknB_like"/>
    <property type="match status" value="1"/>
</dbReference>
<keyword evidence="4 5" id="KW-0067">ATP-binding</keyword>
<keyword evidence="7" id="KW-0472">Membrane</keyword>
<evidence type="ECO:0000256" key="6">
    <source>
        <dbReference type="SAM" id="MobiDB-lite"/>
    </source>
</evidence>
<feature type="region of interest" description="Disordered" evidence="6">
    <location>
        <begin position="262"/>
        <end position="301"/>
    </location>
</feature>
<dbReference type="GO" id="GO:0004674">
    <property type="term" value="F:protein serine/threonine kinase activity"/>
    <property type="evidence" value="ECO:0007669"/>
    <property type="project" value="TreeGrafter"/>
</dbReference>
<dbReference type="SMART" id="SM00220">
    <property type="entry name" value="S_TKc"/>
    <property type="match status" value="1"/>
</dbReference>
<feature type="compositionally biased region" description="Polar residues" evidence="6">
    <location>
        <begin position="262"/>
        <end position="271"/>
    </location>
</feature>
<feature type="transmembrane region" description="Helical" evidence="7">
    <location>
        <begin position="365"/>
        <end position="382"/>
    </location>
</feature>
<feature type="transmembrane region" description="Helical" evidence="7">
    <location>
        <begin position="507"/>
        <end position="532"/>
    </location>
</feature>
<dbReference type="InterPro" id="IPR000719">
    <property type="entry name" value="Prot_kinase_dom"/>
</dbReference>
<dbReference type="Gene3D" id="1.10.510.10">
    <property type="entry name" value="Transferase(Phosphotransferase) domain 1"/>
    <property type="match status" value="1"/>
</dbReference>